<dbReference type="eggNOG" id="KOG0802">
    <property type="taxonomic scope" value="Eukaryota"/>
</dbReference>
<dbReference type="STRING" id="1206466.K0KFV6"/>
<keyword evidence="1" id="KW-0863">Zinc-finger</keyword>
<evidence type="ECO:0000313" key="4">
    <source>
        <dbReference type="EMBL" id="CCH41786.1"/>
    </source>
</evidence>
<evidence type="ECO:0000313" key="5">
    <source>
        <dbReference type="Proteomes" id="UP000009328"/>
    </source>
</evidence>
<feature type="region of interest" description="Disordered" evidence="2">
    <location>
        <begin position="446"/>
        <end position="489"/>
    </location>
</feature>
<feature type="compositionally biased region" description="Low complexity" evidence="2">
    <location>
        <begin position="11"/>
        <end position="23"/>
    </location>
</feature>
<feature type="region of interest" description="Disordered" evidence="2">
    <location>
        <begin position="509"/>
        <end position="565"/>
    </location>
</feature>
<feature type="domain" description="RING-type" evidence="3">
    <location>
        <begin position="316"/>
        <end position="341"/>
    </location>
</feature>
<sequence length="565" mass="61718">MERFGEDNSENVILNLPNVLLNNSDSTNTVPNQTPPSSQQQQQQQQSSPNRPSGAPASAGDHSRDNNDANASNNGNNNQDSTTADDSRPGISSAGNDTTQRVPEEHIERNMLVSVSYVYGDNNRPQTGAGATNGAQDNQRGDRTGSLLLNVPNIPNNRNENQLNALIEFAASLALSAIAANIRRNNGIKKETFEKLKIKKKSEVHDKSCAICYDEYDEDEISHGKGLEENIDTKDDKDEDLNGQRKRKRRSSDDGAEESQEPGRKVRRTENVTSPAITSNETAANQTAIPSTSASTGETLNQEKKEEEYKHVPLALPCDHYFGRSCIFEWLKSNSTCPLCRQAIVEEGSNERGPPDQINIPNIASLLNPTSRDHPMIIVLDRSTNTLVRRPEEPSNTPATATAVPQVNTDTPEAAVANSILSTLSLPRVPTTESPPARRDPLSASILRGLSQPRFPGLFSSGVSSRRTETGVETVNLDNDGLTRNDFDNSFYDESRRLIEERLRNRHLRNNVMSPANTESNGPPSAEANTVSQSSSQGETTSRAQAQSQAEPSENNENTNTQPNA</sequence>
<keyword evidence="5" id="KW-1185">Reference proteome</keyword>
<dbReference type="GO" id="GO:0061630">
    <property type="term" value="F:ubiquitin protein ligase activity"/>
    <property type="evidence" value="ECO:0007669"/>
    <property type="project" value="TreeGrafter"/>
</dbReference>
<dbReference type="AlphaFoldDB" id="K0KFV6"/>
<dbReference type="PANTHER" id="PTHR22765">
    <property type="entry name" value="RING FINGER AND PROTEASE ASSOCIATED DOMAIN-CONTAINING"/>
    <property type="match status" value="1"/>
</dbReference>
<feature type="compositionally biased region" description="Basic and acidic residues" evidence="2">
    <location>
        <begin position="261"/>
        <end position="270"/>
    </location>
</feature>
<dbReference type="SUPFAM" id="SSF57850">
    <property type="entry name" value="RING/U-box"/>
    <property type="match status" value="1"/>
</dbReference>
<organism evidence="4 5">
    <name type="scientific">Wickerhamomyces ciferrii (strain ATCC 14091 / BCRC 22168 / CBS 111 / JCM 3599 / NBRC 0793 / NRRL Y-1031 F-60-10)</name>
    <name type="common">Yeast</name>
    <name type="synonym">Pichia ciferrii</name>
    <dbReference type="NCBI Taxonomy" id="1206466"/>
    <lineage>
        <taxon>Eukaryota</taxon>
        <taxon>Fungi</taxon>
        <taxon>Dikarya</taxon>
        <taxon>Ascomycota</taxon>
        <taxon>Saccharomycotina</taxon>
        <taxon>Saccharomycetes</taxon>
        <taxon>Phaffomycetales</taxon>
        <taxon>Wickerhamomycetaceae</taxon>
        <taxon>Wickerhamomyces</taxon>
    </lineage>
</organism>
<dbReference type="UniPathway" id="UPA00143"/>
<evidence type="ECO:0000259" key="3">
    <source>
        <dbReference type="PROSITE" id="PS50089"/>
    </source>
</evidence>
<feature type="compositionally biased region" description="Polar residues" evidence="2">
    <location>
        <begin position="123"/>
        <end position="138"/>
    </location>
</feature>
<dbReference type="Proteomes" id="UP000009328">
    <property type="component" value="Unassembled WGS sequence"/>
</dbReference>
<evidence type="ECO:0000256" key="1">
    <source>
        <dbReference type="PROSITE-ProRule" id="PRU00175"/>
    </source>
</evidence>
<dbReference type="InParanoid" id="K0KFV6"/>
<dbReference type="Gene3D" id="3.30.40.10">
    <property type="entry name" value="Zinc/RING finger domain, C3HC4 (zinc finger)"/>
    <property type="match status" value="1"/>
</dbReference>
<evidence type="ECO:0000256" key="2">
    <source>
        <dbReference type="SAM" id="MobiDB-lite"/>
    </source>
</evidence>
<dbReference type="EMBL" id="CAIF01000029">
    <property type="protein sequence ID" value="CCH41786.1"/>
    <property type="molecule type" value="Genomic_DNA"/>
</dbReference>
<dbReference type="InterPro" id="IPR001841">
    <property type="entry name" value="Znf_RING"/>
</dbReference>
<comment type="caution">
    <text evidence="4">The sequence shown here is derived from an EMBL/GenBank/DDBJ whole genome shotgun (WGS) entry which is preliminary data.</text>
</comment>
<feature type="region of interest" description="Disordered" evidence="2">
    <location>
        <begin position="224"/>
        <end position="305"/>
    </location>
</feature>
<feature type="region of interest" description="Disordered" evidence="2">
    <location>
        <begin position="119"/>
        <end position="146"/>
    </location>
</feature>
<feature type="compositionally biased region" description="Low complexity" evidence="2">
    <location>
        <begin position="68"/>
        <end position="78"/>
    </location>
</feature>
<dbReference type="PROSITE" id="PS50089">
    <property type="entry name" value="ZF_RING_2"/>
    <property type="match status" value="1"/>
</dbReference>
<dbReference type="GO" id="GO:0006511">
    <property type="term" value="P:ubiquitin-dependent protein catabolic process"/>
    <property type="evidence" value="ECO:0007669"/>
    <property type="project" value="TreeGrafter"/>
</dbReference>
<proteinExistence type="predicted"/>
<keyword evidence="1" id="KW-0862">Zinc</keyword>
<dbReference type="InterPro" id="IPR013083">
    <property type="entry name" value="Znf_RING/FYVE/PHD"/>
</dbReference>
<feature type="compositionally biased region" description="Polar residues" evidence="2">
    <location>
        <begin position="461"/>
        <end position="477"/>
    </location>
</feature>
<name>K0KFV6_WICCF</name>
<dbReference type="GO" id="GO:0008270">
    <property type="term" value="F:zinc ion binding"/>
    <property type="evidence" value="ECO:0007669"/>
    <property type="project" value="UniProtKB-KW"/>
</dbReference>
<gene>
    <name evidence="4" type="ORF">BN7_1325</name>
</gene>
<feature type="compositionally biased region" description="Low complexity" evidence="2">
    <location>
        <begin position="31"/>
        <end position="53"/>
    </location>
</feature>
<dbReference type="Pfam" id="PF13639">
    <property type="entry name" value="zf-RING_2"/>
    <property type="match status" value="1"/>
</dbReference>
<feature type="compositionally biased region" description="Polar residues" evidence="2">
    <location>
        <begin position="512"/>
        <end position="565"/>
    </location>
</feature>
<feature type="compositionally biased region" description="Basic and acidic residues" evidence="2">
    <location>
        <begin position="224"/>
        <end position="243"/>
    </location>
</feature>
<keyword evidence="1" id="KW-0479">Metal-binding</keyword>
<feature type="compositionally biased region" description="Polar residues" evidence="2">
    <location>
        <begin position="271"/>
        <end position="300"/>
    </location>
</feature>
<reference evidence="4 5" key="1">
    <citation type="journal article" date="2012" name="Eukaryot. Cell">
        <title>Draft genome sequence of Wickerhamomyces ciferrii NRRL Y-1031 F-60-10.</title>
        <authorList>
            <person name="Schneider J."/>
            <person name="Andrea H."/>
            <person name="Blom J."/>
            <person name="Jaenicke S."/>
            <person name="Ruckert C."/>
            <person name="Schorsch C."/>
            <person name="Szczepanowski R."/>
            <person name="Farwick M."/>
            <person name="Goesmann A."/>
            <person name="Puhler A."/>
            <person name="Schaffer S."/>
            <person name="Tauch A."/>
            <person name="Kohler T."/>
            <person name="Brinkrolf K."/>
        </authorList>
    </citation>
    <scope>NUCLEOTIDE SEQUENCE [LARGE SCALE GENOMIC DNA]</scope>
    <source>
        <strain evidence="5">ATCC 14091 / BCRC 22168 / CBS 111 / JCM 3599 / NBRC 0793 / NRRL Y-1031 F-60-10</strain>
    </source>
</reference>
<dbReference type="GO" id="GO:0016567">
    <property type="term" value="P:protein ubiquitination"/>
    <property type="evidence" value="ECO:0007669"/>
    <property type="project" value="UniProtKB-UniPathway"/>
</dbReference>
<feature type="region of interest" description="Disordered" evidence="2">
    <location>
        <begin position="1"/>
        <end position="105"/>
    </location>
</feature>
<protein>
    <recommendedName>
        <fullName evidence="3">RING-type domain-containing protein</fullName>
    </recommendedName>
</protein>
<dbReference type="HOGENOM" id="CLU_508141_0_0_1"/>
<dbReference type="InterPro" id="IPR051826">
    <property type="entry name" value="E3_ubiquitin-ligase_domain"/>
</dbReference>
<accession>K0KFV6</accession>